<evidence type="ECO:0000256" key="2">
    <source>
        <dbReference type="ARBA" id="ARBA00023015"/>
    </source>
</evidence>
<evidence type="ECO:0000256" key="4">
    <source>
        <dbReference type="ARBA" id="ARBA00023125"/>
    </source>
</evidence>
<evidence type="ECO:0000256" key="5">
    <source>
        <dbReference type="ARBA" id="ARBA00023163"/>
    </source>
</evidence>
<dbReference type="SUPFAM" id="SSF88659">
    <property type="entry name" value="Sigma3 and sigma4 domains of RNA polymerase sigma factors"/>
    <property type="match status" value="1"/>
</dbReference>
<protein>
    <recommendedName>
        <fullName evidence="6">RNA polymerase sigma factor</fullName>
    </recommendedName>
</protein>
<evidence type="ECO:0000259" key="7">
    <source>
        <dbReference type="Pfam" id="PF04542"/>
    </source>
</evidence>
<dbReference type="NCBIfam" id="TIGR02937">
    <property type="entry name" value="sigma70-ECF"/>
    <property type="match status" value="1"/>
</dbReference>
<dbReference type="InterPro" id="IPR013324">
    <property type="entry name" value="RNA_pol_sigma_r3/r4-like"/>
</dbReference>
<dbReference type="GO" id="GO:0003677">
    <property type="term" value="F:DNA binding"/>
    <property type="evidence" value="ECO:0007669"/>
    <property type="project" value="UniProtKB-KW"/>
</dbReference>
<reference evidence="9 10" key="1">
    <citation type="submission" date="2019-07" db="EMBL/GenBank/DDBJ databases">
        <title>The draft genome sequence of Aquimarina algiphila M91.</title>
        <authorList>
            <person name="Meng X."/>
        </authorList>
    </citation>
    <scope>NUCLEOTIDE SEQUENCE [LARGE SCALE GENOMIC DNA]</scope>
    <source>
        <strain evidence="9 10">M91</strain>
    </source>
</reference>
<feature type="domain" description="RNA polymerase sigma-70 region 2" evidence="7">
    <location>
        <begin position="20"/>
        <end position="87"/>
    </location>
</feature>
<dbReference type="InterPro" id="IPR000838">
    <property type="entry name" value="RNA_pol_sigma70_ECF_CS"/>
</dbReference>
<dbReference type="CDD" id="cd06171">
    <property type="entry name" value="Sigma70_r4"/>
    <property type="match status" value="1"/>
</dbReference>
<evidence type="ECO:0000256" key="6">
    <source>
        <dbReference type="RuleBase" id="RU000716"/>
    </source>
</evidence>
<dbReference type="Pfam" id="PF08281">
    <property type="entry name" value="Sigma70_r4_2"/>
    <property type="match status" value="1"/>
</dbReference>
<keyword evidence="3 6" id="KW-0731">Sigma factor</keyword>
<dbReference type="Pfam" id="PF04542">
    <property type="entry name" value="Sigma70_r2"/>
    <property type="match status" value="1"/>
</dbReference>
<evidence type="ECO:0000259" key="8">
    <source>
        <dbReference type="Pfam" id="PF08281"/>
    </source>
</evidence>
<dbReference type="AlphaFoldDB" id="A0A554VLX3"/>
<accession>A0A554VLX3</accession>
<gene>
    <name evidence="9" type="ORF">FOF46_09945</name>
</gene>
<dbReference type="Gene3D" id="1.10.1740.10">
    <property type="match status" value="1"/>
</dbReference>
<dbReference type="GO" id="GO:0016987">
    <property type="term" value="F:sigma factor activity"/>
    <property type="evidence" value="ECO:0007669"/>
    <property type="project" value="UniProtKB-KW"/>
</dbReference>
<comment type="similarity">
    <text evidence="1 6">Belongs to the sigma-70 factor family. ECF subfamily.</text>
</comment>
<dbReference type="Gene3D" id="1.10.10.10">
    <property type="entry name" value="Winged helix-like DNA-binding domain superfamily/Winged helix DNA-binding domain"/>
    <property type="match status" value="1"/>
</dbReference>
<evidence type="ECO:0000256" key="1">
    <source>
        <dbReference type="ARBA" id="ARBA00010641"/>
    </source>
</evidence>
<dbReference type="RefSeq" id="WP_109439076.1">
    <property type="nucleotide sequence ID" value="NZ_CANLFO010000001.1"/>
</dbReference>
<dbReference type="InterPro" id="IPR039425">
    <property type="entry name" value="RNA_pol_sigma-70-like"/>
</dbReference>
<keyword evidence="2 6" id="KW-0805">Transcription regulation</keyword>
<dbReference type="InterPro" id="IPR014284">
    <property type="entry name" value="RNA_pol_sigma-70_dom"/>
</dbReference>
<keyword evidence="5 6" id="KW-0804">Transcription</keyword>
<dbReference type="InterPro" id="IPR013325">
    <property type="entry name" value="RNA_pol_sigma_r2"/>
</dbReference>
<dbReference type="PANTHER" id="PTHR43133:SF8">
    <property type="entry name" value="RNA POLYMERASE SIGMA FACTOR HI_1459-RELATED"/>
    <property type="match status" value="1"/>
</dbReference>
<sequence length="184" mass="21296">METRLLKKIAQGNHRAFHRLYVLYKDKVYHTAIGYLQNIEEAEEITQDVFLTIYNKAETFRGKSKVSTWIYRITINKALNQLEKRKRLPLSGSEIQESHSVDFNHPGIQLENQEKAWFLLTAIDKLPANQKTAFILSYIEGLPRHEVGNIMGVTLKSIEGLLQRAKSQLRKQLISIYPEGKSKK</sequence>
<proteinExistence type="inferred from homology"/>
<keyword evidence="10" id="KW-1185">Reference proteome</keyword>
<dbReference type="Proteomes" id="UP000318833">
    <property type="component" value="Unassembled WGS sequence"/>
</dbReference>
<keyword evidence="4 6" id="KW-0238">DNA-binding</keyword>
<evidence type="ECO:0000256" key="3">
    <source>
        <dbReference type="ARBA" id="ARBA00023082"/>
    </source>
</evidence>
<evidence type="ECO:0000313" key="9">
    <source>
        <dbReference type="EMBL" id="TSE09179.1"/>
    </source>
</evidence>
<evidence type="ECO:0000313" key="10">
    <source>
        <dbReference type="Proteomes" id="UP000318833"/>
    </source>
</evidence>
<dbReference type="EMBL" id="VLNR01000016">
    <property type="protein sequence ID" value="TSE09179.1"/>
    <property type="molecule type" value="Genomic_DNA"/>
</dbReference>
<dbReference type="InterPro" id="IPR013249">
    <property type="entry name" value="RNA_pol_sigma70_r4_t2"/>
</dbReference>
<dbReference type="PANTHER" id="PTHR43133">
    <property type="entry name" value="RNA POLYMERASE ECF-TYPE SIGMA FACTO"/>
    <property type="match status" value="1"/>
</dbReference>
<dbReference type="InterPro" id="IPR036388">
    <property type="entry name" value="WH-like_DNA-bd_sf"/>
</dbReference>
<name>A0A554VLX3_9FLAO</name>
<dbReference type="InterPro" id="IPR007627">
    <property type="entry name" value="RNA_pol_sigma70_r2"/>
</dbReference>
<feature type="domain" description="RNA polymerase sigma factor 70 region 4 type 2" evidence="8">
    <location>
        <begin position="119"/>
        <end position="169"/>
    </location>
</feature>
<organism evidence="9 10">
    <name type="scientific">Aquimarina algiphila</name>
    <dbReference type="NCBI Taxonomy" id="2047982"/>
    <lineage>
        <taxon>Bacteria</taxon>
        <taxon>Pseudomonadati</taxon>
        <taxon>Bacteroidota</taxon>
        <taxon>Flavobacteriia</taxon>
        <taxon>Flavobacteriales</taxon>
        <taxon>Flavobacteriaceae</taxon>
        <taxon>Aquimarina</taxon>
    </lineage>
</organism>
<dbReference type="SUPFAM" id="SSF88946">
    <property type="entry name" value="Sigma2 domain of RNA polymerase sigma factors"/>
    <property type="match status" value="1"/>
</dbReference>
<dbReference type="PROSITE" id="PS01063">
    <property type="entry name" value="SIGMA70_ECF"/>
    <property type="match status" value="1"/>
</dbReference>
<comment type="caution">
    <text evidence="9">The sequence shown here is derived from an EMBL/GenBank/DDBJ whole genome shotgun (WGS) entry which is preliminary data.</text>
</comment>
<dbReference type="GO" id="GO:0006352">
    <property type="term" value="P:DNA-templated transcription initiation"/>
    <property type="evidence" value="ECO:0007669"/>
    <property type="project" value="InterPro"/>
</dbReference>
<dbReference type="OrthoDB" id="1027298at2"/>